<dbReference type="EMBL" id="JAUCMV010000002">
    <property type="protein sequence ID" value="KAK0416195.1"/>
    <property type="molecule type" value="Genomic_DNA"/>
</dbReference>
<protein>
    <submittedName>
        <fullName evidence="4">Uncharacterized protein</fullName>
    </submittedName>
</protein>
<dbReference type="InterPro" id="IPR000719">
    <property type="entry name" value="Prot_kinase_dom"/>
</dbReference>
<dbReference type="Pfam" id="PF00076">
    <property type="entry name" value="RRM_1"/>
    <property type="match status" value="1"/>
</dbReference>
<dbReference type="PANTHER" id="PTHR11909">
    <property type="entry name" value="CASEIN KINASE-RELATED"/>
    <property type="match status" value="1"/>
</dbReference>
<evidence type="ECO:0000259" key="3">
    <source>
        <dbReference type="PROSITE" id="PS50102"/>
    </source>
</evidence>
<feature type="domain" description="Protein kinase" evidence="2">
    <location>
        <begin position="22"/>
        <end position="296"/>
    </location>
</feature>
<comment type="caution">
    <text evidence="4">The sequence shown here is derived from an EMBL/GenBank/DDBJ whole genome shotgun (WGS) entry which is preliminary data.</text>
</comment>
<feature type="domain" description="RRM" evidence="3">
    <location>
        <begin position="549"/>
        <end position="632"/>
    </location>
</feature>
<accession>A0AA39M0L0</accession>
<dbReference type="SMART" id="SM00220">
    <property type="entry name" value="S_TKc"/>
    <property type="match status" value="1"/>
</dbReference>
<dbReference type="AlphaFoldDB" id="A0AA39M0L0"/>
<dbReference type="SUPFAM" id="SSF56112">
    <property type="entry name" value="Protein kinase-like (PK-like)"/>
    <property type="match status" value="1"/>
</dbReference>
<evidence type="ECO:0000313" key="5">
    <source>
        <dbReference type="Proteomes" id="UP001175271"/>
    </source>
</evidence>
<dbReference type="GO" id="GO:0004672">
    <property type="term" value="F:protein kinase activity"/>
    <property type="evidence" value="ECO:0007669"/>
    <property type="project" value="InterPro"/>
</dbReference>
<evidence type="ECO:0000313" key="4">
    <source>
        <dbReference type="EMBL" id="KAK0416195.1"/>
    </source>
</evidence>
<gene>
    <name evidence="4" type="ORF">QR680_012336</name>
</gene>
<name>A0AA39M0L0_9BILA</name>
<dbReference type="InterPro" id="IPR050235">
    <property type="entry name" value="CK1_Ser-Thr_kinase"/>
</dbReference>
<reference evidence="4" key="1">
    <citation type="submission" date="2023-06" db="EMBL/GenBank/DDBJ databases">
        <title>Genomic analysis of the entomopathogenic nematode Steinernema hermaphroditum.</title>
        <authorList>
            <person name="Schwarz E.M."/>
            <person name="Heppert J.K."/>
            <person name="Baniya A."/>
            <person name="Schwartz H.T."/>
            <person name="Tan C.-H."/>
            <person name="Antoshechkin I."/>
            <person name="Sternberg P.W."/>
            <person name="Goodrich-Blair H."/>
            <person name="Dillman A.R."/>
        </authorList>
    </citation>
    <scope>NUCLEOTIDE SEQUENCE</scope>
    <source>
        <strain evidence="4">PS9179</strain>
        <tissue evidence="4">Whole animal</tissue>
    </source>
</reference>
<dbReference type="InterPro" id="IPR035979">
    <property type="entry name" value="RBD_domain_sf"/>
</dbReference>
<keyword evidence="1" id="KW-0694">RNA-binding</keyword>
<dbReference type="InterPro" id="IPR000504">
    <property type="entry name" value="RRM_dom"/>
</dbReference>
<dbReference type="GO" id="GO:0005524">
    <property type="term" value="F:ATP binding"/>
    <property type="evidence" value="ECO:0007669"/>
    <property type="project" value="InterPro"/>
</dbReference>
<dbReference type="Proteomes" id="UP001175271">
    <property type="component" value="Unassembled WGS sequence"/>
</dbReference>
<evidence type="ECO:0000259" key="2">
    <source>
        <dbReference type="PROSITE" id="PS50011"/>
    </source>
</evidence>
<evidence type="ECO:0000256" key="1">
    <source>
        <dbReference type="PROSITE-ProRule" id="PRU00176"/>
    </source>
</evidence>
<dbReference type="InterPro" id="IPR012677">
    <property type="entry name" value="Nucleotide-bd_a/b_plait_sf"/>
</dbReference>
<dbReference type="Gene3D" id="1.10.510.10">
    <property type="entry name" value="Transferase(Phosphotransferase) domain 1"/>
    <property type="match status" value="1"/>
</dbReference>
<dbReference type="Pfam" id="PF00069">
    <property type="entry name" value="Pkinase"/>
    <property type="match status" value="1"/>
</dbReference>
<dbReference type="SUPFAM" id="SSF54928">
    <property type="entry name" value="RNA-binding domain, RBD"/>
    <property type="match status" value="1"/>
</dbReference>
<dbReference type="InterPro" id="IPR011009">
    <property type="entry name" value="Kinase-like_dom_sf"/>
</dbReference>
<dbReference type="InterPro" id="IPR024675">
    <property type="entry name" value="eIF3g_N"/>
</dbReference>
<dbReference type="GO" id="GO:0003723">
    <property type="term" value="F:RNA binding"/>
    <property type="evidence" value="ECO:0007669"/>
    <property type="project" value="UniProtKB-UniRule"/>
</dbReference>
<dbReference type="PROSITE" id="PS50102">
    <property type="entry name" value="RRM"/>
    <property type="match status" value="1"/>
</dbReference>
<dbReference type="CDD" id="cd12933">
    <property type="entry name" value="eIF3G"/>
    <property type="match status" value="1"/>
</dbReference>
<dbReference type="Pfam" id="PF12353">
    <property type="entry name" value="eIF3g"/>
    <property type="match status" value="1"/>
</dbReference>
<dbReference type="SMART" id="SM00360">
    <property type="entry name" value="RRM"/>
    <property type="match status" value="1"/>
</dbReference>
<proteinExistence type="predicted"/>
<dbReference type="PROSITE" id="PS50011">
    <property type="entry name" value="PROTEIN_KINASE_DOM"/>
    <property type="match status" value="1"/>
</dbReference>
<dbReference type="Gene3D" id="3.30.70.330">
    <property type="match status" value="1"/>
</dbReference>
<sequence length="728" mass="82204">MPSSSQVPKPEFFKNDRIAGVWKVEGELGSGGCGVVYQVSAEYTDKKTGQKRTISAAMKAEAVDTAGSYGVTLNAEVEVLRRMQWSEHVCRLYVGGKLSPNVNIMIMSMVGRPLSWVRKQCPEQKFSLSTAVRIAIQCLHAIQHLHSIGYLHRDVKASNYALGTYPHGLRDVHLLDFGFARAYVKERKNGEVHHRKARRKAPFLGTRRYCSSNTHRKLEQGRGDDMWSYLYMIVEMIDGTLPWKSAPLDKVIEMKEKCMDSLVKNCPREMQDMRDHLLTLEYECAPDYILFDDAFAAICKRKRFGLGDPYDWEKGGVAYENFSVQNQKIPHLTQLKERSVKHPVKQSGDEPSVSVSRCCKESDSRNMLELKNPAPIGDWATAVTCEEEKKTVEEKNGILTIRELVERDDGKYKLVNTFKVTVKKVPKQVSLRKHWTKFGGCAGDGPGAQSSTTYVAEDISMQFVRTRGGEQILEDAQIKVQKAANLGSGVMNCRICKGKDHWSVQCPYKEQYEYGDNKMKELEAELNAADGVRRYVAPGSGMPVREDDFGVRITNLPFSCDIDDLTNYLNQMFSSIGRPKRSVYMPVDSKTGALKGYAFVNYVTQKEAEMAAQKFNGTRYEHSVLSCASSMSFNPSYEDMKDFEELHASTAFILPSLKLTAEMIRDVYTKRQSHMMILACLDTLAACNDPYHCPIKDCAYEMAIPASDGIDDMLNLHNQISKLYEPKK</sequence>
<keyword evidence="5" id="KW-1185">Reference proteome</keyword>
<organism evidence="4 5">
    <name type="scientific">Steinernema hermaphroditum</name>
    <dbReference type="NCBI Taxonomy" id="289476"/>
    <lineage>
        <taxon>Eukaryota</taxon>
        <taxon>Metazoa</taxon>
        <taxon>Ecdysozoa</taxon>
        <taxon>Nematoda</taxon>
        <taxon>Chromadorea</taxon>
        <taxon>Rhabditida</taxon>
        <taxon>Tylenchina</taxon>
        <taxon>Panagrolaimomorpha</taxon>
        <taxon>Strongyloidoidea</taxon>
        <taxon>Steinernematidae</taxon>
        <taxon>Steinernema</taxon>
    </lineage>
</organism>